<dbReference type="InterPro" id="IPR001647">
    <property type="entry name" value="HTH_TetR"/>
</dbReference>
<feature type="region of interest" description="Disordered" evidence="5">
    <location>
        <begin position="1"/>
        <end position="23"/>
    </location>
</feature>
<dbReference type="Pfam" id="PF00440">
    <property type="entry name" value="TetR_N"/>
    <property type="match status" value="1"/>
</dbReference>
<gene>
    <name evidence="7" type="ORF">HP507_04980</name>
</gene>
<feature type="DNA-binding region" description="H-T-H motif" evidence="4">
    <location>
        <begin position="48"/>
        <end position="67"/>
    </location>
</feature>
<dbReference type="InterPro" id="IPR050109">
    <property type="entry name" value="HTH-type_TetR-like_transc_reg"/>
</dbReference>
<protein>
    <submittedName>
        <fullName evidence="7">TetR/AcrR family transcriptional regulator</fullName>
    </submittedName>
</protein>
<dbReference type="PANTHER" id="PTHR30055:SF234">
    <property type="entry name" value="HTH-TYPE TRANSCRIPTIONAL REGULATOR BETI"/>
    <property type="match status" value="1"/>
</dbReference>
<dbReference type="PROSITE" id="PS50977">
    <property type="entry name" value="HTH_TETR_2"/>
    <property type="match status" value="1"/>
</dbReference>
<evidence type="ECO:0000313" key="7">
    <source>
        <dbReference type="EMBL" id="NUU13189.1"/>
    </source>
</evidence>
<keyword evidence="1" id="KW-0805">Transcription regulation</keyword>
<evidence type="ECO:0000256" key="1">
    <source>
        <dbReference type="ARBA" id="ARBA00023015"/>
    </source>
</evidence>
<dbReference type="PANTHER" id="PTHR30055">
    <property type="entry name" value="HTH-TYPE TRANSCRIPTIONAL REGULATOR RUTR"/>
    <property type="match status" value="1"/>
</dbReference>
<feature type="domain" description="HTH tetR-type" evidence="6">
    <location>
        <begin position="25"/>
        <end position="85"/>
    </location>
</feature>
<sequence>MAAGRFEPVTSNDGTGTRGPYAKGVQRRQEILDQTLDVVASRGIDGASLRAIGETIGVSHAALRHYFSSREALLVEVLRERDAASNRAIEDVTGVFTRLSTIADRNVREPALVTLYTTLLGASVESGNETARDFFAARFVRARASLVAELRSELGASGRHSDSELEQVASLIIAAFDGLQVQWLLDRSVDIAGTLRLLERVL</sequence>
<evidence type="ECO:0000256" key="3">
    <source>
        <dbReference type="ARBA" id="ARBA00023163"/>
    </source>
</evidence>
<dbReference type="InterPro" id="IPR009057">
    <property type="entry name" value="Homeodomain-like_sf"/>
</dbReference>
<evidence type="ECO:0000256" key="4">
    <source>
        <dbReference type="PROSITE-ProRule" id="PRU00335"/>
    </source>
</evidence>
<keyword evidence="2 4" id="KW-0238">DNA-binding</keyword>
<dbReference type="SUPFAM" id="SSF46689">
    <property type="entry name" value="Homeodomain-like"/>
    <property type="match status" value="1"/>
</dbReference>
<evidence type="ECO:0000259" key="6">
    <source>
        <dbReference type="PROSITE" id="PS50977"/>
    </source>
</evidence>
<keyword evidence="3" id="KW-0804">Transcription</keyword>
<dbReference type="Proteomes" id="UP000573001">
    <property type="component" value="Unassembled WGS sequence"/>
</dbReference>
<dbReference type="SUPFAM" id="SSF48498">
    <property type="entry name" value="Tetracyclin repressor-like, C-terminal domain"/>
    <property type="match status" value="1"/>
</dbReference>
<accession>A0ABX2MCZ8</accession>
<evidence type="ECO:0000256" key="5">
    <source>
        <dbReference type="SAM" id="MobiDB-lite"/>
    </source>
</evidence>
<dbReference type="InterPro" id="IPR036271">
    <property type="entry name" value="Tet_transcr_reg_TetR-rel_C_sf"/>
</dbReference>
<keyword evidence="8" id="KW-1185">Reference proteome</keyword>
<comment type="caution">
    <text evidence="7">The sequence shown here is derived from an EMBL/GenBank/DDBJ whole genome shotgun (WGS) entry which is preliminary data.</text>
</comment>
<dbReference type="PRINTS" id="PR00455">
    <property type="entry name" value="HTHTETR"/>
</dbReference>
<organism evidence="7 8">
    <name type="scientific">Curtobacterium pusillum</name>
    <dbReference type="NCBI Taxonomy" id="69373"/>
    <lineage>
        <taxon>Bacteria</taxon>
        <taxon>Bacillati</taxon>
        <taxon>Actinomycetota</taxon>
        <taxon>Actinomycetes</taxon>
        <taxon>Micrococcales</taxon>
        <taxon>Microbacteriaceae</taxon>
        <taxon>Curtobacterium</taxon>
    </lineage>
</organism>
<reference evidence="7 8" key="1">
    <citation type="submission" date="2020-05" db="EMBL/GenBank/DDBJ databases">
        <title>Genome Sequencing of Type Strains.</title>
        <authorList>
            <person name="Lemaire J.F."/>
            <person name="Inderbitzin P."/>
            <person name="Gregorio O.A."/>
            <person name="Collins S.B."/>
            <person name="Wespe N."/>
            <person name="Knight-Connoni V."/>
        </authorList>
    </citation>
    <scope>NUCLEOTIDE SEQUENCE [LARGE SCALE GENOMIC DNA]</scope>
    <source>
        <strain evidence="7 8">ATCC 19096</strain>
    </source>
</reference>
<evidence type="ECO:0000256" key="2">
    <source>
        <dbReference type="ARBA" id="ARBA00023125"/>
    </source>
</evidence>
<name>A0ABX2MCZ8_9MICO</name>
<dbReference type="Gene3D" id="1.10.357.10">
    <property type="entry name" value="Tetracycline Repressor, domain 2"/>
    <property type="match status" value="1"/>
</dbReference>
<proteinExistence type="predicted"/>
<dbReference type="EMBL" id="JABMCE010000061">
    <property type="protein sequence ID" value="NUU13189.1"/>
    <property type="molecule type" value="Genomic_DNA"/>
</dbReference>
<evidence type="ECO:0000313" key="8">
    <source>
        <dbReference type="Proteomes" id="UP000573001"/>
    </source>
</evidence>